<evidence type="ECO:0000313" key="3">
    <source>
        <dbReference type="EMBL" id="KKW05871.1"/>
    </source>
</evidence>
<accession>A0A0G1VHE1</accession>
<dbReference type="SUPFAM" id="SSF51735">
    <property type="entry name" value="NAD(P)-binding Rossmann-fold domains"/>
    <property type="match status" value="1"/>
</dbReference>
<comment type="similarity">
    <text evidence="1">Belongs to the NAD(P)-dependent epimerase/dehydratase family.</text>
</comment>
<dbReference type="Pfam" id="PF01370">
    <property type="entry name" value="Epimerase"/>
    <property type="match status" value="1"/>
</dbReference>
<dbReference type="AlphaFoldDB" id="A0A0G1VHE1"/>
<name>A0A0G1VHE1_9BACT</name>
<feature type="domain" description="NAD-dependent epimerase/dehydratase" evidence="2">
    <location>
        <begin position="4"/>
        <end position="225"/>
    </location>
</feature>
<reference evidence="3 4" key="1">
    <citation type="journal article" date="2015" name="Nature">
        <title>rRNA introns, odd ribosomes, and small enigmatic genomes across a large radiation of phyla.</title>
        <authorList>
            <person name="Brown C.T."/>
            <person name="Hug L.A."/>
            <person name="Thomas B.C."/>
            <person name="Sharon I."/>
            <person name="Castelle C.J."/>
            <person name="Singh A."/>
            <person name="Wilkins M.J."/>
            <person name="Williams K.H."/>
            <person name="Banfield J.F."/>
        </authorList>
    </citation>
    <scope>NUCLEOTIDE SEQUENCE [LARGE SCALE GENOMIC DNA]</scope>
</reference>
<gene>
    <name evidence="3" type="ORF">UY40_C0007G0010</name>
</gene>
<dbReference type="Proteomes" id="UP000034119">
    <property type="component" value="Unassembled WGS sequence"/>
</dbReference>
<dbReference type="Gene3D" id="3.90.25.10">
    <property type="entry name" value="UDP-galactose 4-epimerase, domain 1"/>
    <property type="match status" value="1"/>
</dbReference>
<dbReference type="Gene3D" id="3.40.50.720">
    <property type="entry name" value="NAD(P)-binding Rossmann-like Domain"/>
    <property type="match status" value="1"/>
</dbReference>
<dbReference type="PATRIC" id="fig|1618342.3.peg.310"/>
<dbReference type="EMBL" id="LCPW01000007">
    <property type="protein sequence ID" value="KKW05871.1"/>
    <property type="molecule type" value="Genomic_DNA"/>
</dbReference>
<dbReference type="PANTHER" id="PTHR43000">
    <property type="entry name" value="DTDP-D-GLUCOSE 4,6-DEHYDRATASE-RELATED"/>
    <property type="match status" value="1"/>
</dbReference>
<dbReference type="InterPro" id="IPR001509">
    <property type="entry name" value="Epimerase_deHydtase"/>
</dbReference>
<organism evidence="3 4">
    <name type="scientific">candidate division CPR1 bacterium GW2011_GWC1_49_13</name>
    <dbReference type="NCBI Taxonomy" id="1618342"/>
    <lineage>
        <taxon>Bacteria</taxon>
        <taxon>candidate division CPR1</taxon>
    </lineage>
</organism>
<dbReference type="InterPro" id="IPR036291">
    <property type="entry name" value="NAD(P)-bd_dom_sf"/>
</dbReference>
<sequence>MRYLVTGARGFAGRHLVYHLRKLGHGVIAWDREDCDLLKIRRTKDKIASLKPEGIFHLAAPQTSVGQSWKDRIGTITDNRQATLSVLVAASSLNPKPKVFFTSSAEVLGNAGSEPLAETTPTHPLNPYALSKVEGEELCRHYWKNFGVPVVIVRAFNHIGPGQRKDFVFPNFARQIARIEEGSGVGEILVGNLEARRDFTDARDMVVAYSTMMERGIPGEIYHAGSGKSWSIREILEILLDLSPAQIKIVVDPDRFRPNDIPEQKCDPAKIKALGWKPKIPLTQTLTDILEDARDKVKQDS</sequence>
<evidence type="ECO:0000313" key="4">
    <source>
        <dbReference type="Proteomes" id="UP000034119"/>
    </source>
</evidence>
<comment type="caution">
    <text evidence="3">The sequence shown here is derived from an EMBL/GenBank/DDBJ whole genome shotgun (WGS) entry which is preliminary data.</text>
</comment>
<evidence type="ECO:0000259" key="2">
    <source>
        <dbReference type="Pfam" id="PF01370"/>
    </source>
</evidence>
<proteinExistence type="inferred from homology"/>
<protein>
    <submittedName>
        <fullName evidence="3">NAD-dependent epimerase/dehydratase</fullName>
    </submittedName>
</protein>
<dbReference type="STRING" id="1618342.UY40_C0007G0010"/>
<evidence type="ECO:0000256" key="1">
    <source>
        <dbReference type="ARBA" id="ARBA00007637"/>
    </source>
</evidence>